<name>A0A6B8RW87_9BACL</name>
<dbReference type="KEGG" id="ppsc:EHS13_01080"/>
<feature type="domain" description="Large ribosomal subunit protein bL12 C-terminal" evidence="5">
    <location>
        <begin position="54"/>
        <end position="120"/>
    </location>
</feature>
<dbReference type="Gene3D" id="1.20.5.710">
    <property type="entry name" value="Single helix bin"/>
    <property type="match status" value="1"/>
</dbReference>
<dbReference type="InterPro" id="IPR036235">
    <property type="entry name" value="Ribosomal_bL12_oligo_N_sf"/>
</dbReference>
<dbReference type="CDD" id="cd00387">
    <property type="entry name" value="Ribosomal_L7_L12"/>
    <property type="match status" value="1"/>
</dbReference>
<evidence type="ECO:0000259" key="5">
    <source>
        <dbReference type="Pfam" id="PF00542"/>
    </source>
</evidence>
<dbReference type="PANTHER" id="PTHR45987:SF4">
    <property type="entry name" value="LARGE RIBOSOMAL SUBUNIT PROTEIN BL12M"/>
    <property type="match status" value="1"/>
</dbReference>
<dbReference type="GO" id="GO:0006412">
    <property type="term" value="P:translation"/>
    <property type="evidence" value="ECO:0007669"/>
    <property type="project" value="UniProtKB-UniRule"/>
</dbReference>
<dbReference type="SUPFAM" id="SSF54736">
    <property type="entry name" value="ClpS-like"/>
    <property type="match status" value="1"/>
</dbReference>
<gene>
    <name evidence="4" type="primary">rplL</name>
    <name evidence="7" type="ORF">EHS13_01080</name>
</gene>
<evidence type="ECO:0000256" key="4">
    <source>
        <dbReference type="HAMAP-Rule" id="MF_00368"/>
    </source>
</evidence>
<comment type="similarity">
    <text evidence="1 4">Belongs to the bacterial ribosomal protein bL12 family.</text>
</comment>
<dbReference type="HAMAP" id="MF_00368">
    <property type="entry name" value="Ribosomal_bL12"/>
    <property type="match status" value="1"/>
</dbReference>
<dbReference type="AlphaFoldDB" id="A0A6B8RW87"/>
<comment type="subunit">
    <text evidence="4">Homodimer. Part of the ribosomal stalk of the 50S ribosomal subunit. Forms a multimeric L10(L12)X complex, where L10 forms an elongated spine to which 2 to 4 L12 dimers bind in a sequential fashion. Binds GTP-bound translation factors.</text>
</comment>
<dbReference type="EMBL" id="CP034235">
    <property type="protein sequence ID" value="QGQ99915.1"/>
    <property type="molecule type" value="Genomic_DNA"/>
</dbReference>
<dbReference type="GO" id="GO:0022625">
    <property type="term" value="C:cytosolic large ribosomal subunit"/>
    <property type="evidence" value="ECO:0007669"/>
    <property type="project" value="TreeGrafter"/>
</dbReference>
<dbReference type="InterPro" id="IPR014719">
    <property type="entry name" value="Ribosomal_bL12_C/ClpS-like"/>
</dbReference>
<evidence type="ECO:0000259" key="6">
    <source>
        <dbReference type="Pfam" id="PF16320"/>
    </source>
</evidence>
<keyword evidence="8" id="KW-1185">Reference proteome</keyword>
<keyword evidence="3 4" id="KW-0687">Ribonucleoprotein</keyword>
<dbReference type="GO" id="GO:0003735">
    <property type="term" value="F:structural constituent of ribosome"/>
    <property type="evidence" value="ECO:0007669"/>
    <property type="project" value="InterPro"/>
</dbReference>
<proteinExistence type="inferred from homology"/>
<dbReference type="Pfam" id="PF00542">
    <property type="entry name" value="Ribosomal_L12"/>
    <property type="match status" value="1"/>
</dbReference>
<evidence type="ECO:0000256" key="2">
    <source>
        <dbReference type="ARBA" id="ARBA00022980"/>
    </source>
</evidence>
<dbReference type="GO" id="GO:0003729">
    <property type="term" value="F:mRNA binding"/>
    <property type="evidence" value="ECO:0007669"/>
    <property type="project" value="TreeGrafter"/>
</dbReference>
<feature type="domain" description="Large ribosomal subunit protein bL12 oligomerization" evidence="6">
    <location>
        <begin position="2"/>
        <end position="45"/>
    </location>
</feature>
<dbReference type="InterPro" id="IPR008932">
    <property type="entry name" value="Ribosomal_bL12_oligo"/>
</dbReference>
<dbReference type="FunFam" id="3.30.1390.10:FF:000001">
    <property type="entry name" value="50S ribosomal protein L7/L12"/>
    <property type="match status" value="1"/>
</dbReference>
<evidence type="ECO:0000256" key="3">
    <source>
        <dbReference type="ARBA" id="ARBA00023274"/>
    </source>
</evidence>
<dbReference type="PANTHER" id="PTHR45987">
    <property type="entry name" value="39S RIBOSOMAL PROTEIN L12"/>
    <property type="match status" value="1"/>
</dbReference>
<dbReference type="Gene3D" id="3.30.1390.10">
    <property type="match status" value="1"/>
</dbReference>
<reference evidence="8" key="1">
    <citation type="submission" date="2018-11" db="EMBL/GenBank/DDBJ databases">
        <title>Complete genome sequence of Paenibacillus sp. ML311-T8.</title>
        <authorList>
            <person name="Nam Y.-D."/>
            <person name="Kang J."/>
            <person name="Chung W.-H."/>
            <person name="Park Y.S."/>
        </authorList>
    </citation>
    <scope>NUCLEOTIDE SEQUENCE [LARGE SCALE GENOMIC DNA]</scope>
    <source>
        <strain evidence="8">ML311-T8</strain>
    </source>
</reference>
<accession>A0A6B8RW87</accession>
<dbReference type="InterPro" id="IPR000206">
    <property type="entry name" value="Ribosomal_bL12"/>
</dbReference>
<sequence>MTNAEILEAIKGKTILELNDLVKAIEEEFGVTAAAPAAAGGAVAAVEEEEQSEFDVILTSAGQAKINVIKAVREITGLGLKEAKDLVDGAPKAVKEKVSKEDAEAIKAKLTEAGASIEIK</sequence>
<protein>
    <recommendedName>
        <fullName evidence="4">Large ribosomal subunit protein bL12</fullName>
    </recommendedName>
</protein>
<dbReference type="Proteomes" id="UP000426246">
    <property type="component" value="Chromosome"/>
</dbReference>
<dbReference type="SUPFAM" id="SSF48300">
    <property type="entry name" value="Ribosomal protein L7/12, oligomerisation (N-terminal) domain"/>
    <property type="match status" value="1"/>
</dbReference>
<evidence type="ECO:0000313" key="8">
    <source>
        <dbReference type="Proteomes" id="UP000426246"/>
    </source>
</evidence>
<keyword evidence="2 4" id="KW-0689">Ribosomal protein</keyword>
<dbReference type="NCBIfam" id="TIGR00855">
    <property type="entry name" value="L12"/>
    <property type="match status" value="1"/>
</dbReference>
<organism evidence="7 8">
    <name type="scientific">Paenibacillus psychroresistens</name>
    <dbReference type="NCBI Taxonomy" id="1778678"/>
    <lineage>
        <taxon>Bacteria</taxon>
        <taxon>Bacillati</taxon>
        <taxon>Bacillota</taxon>
        <taxon>Bacilli</taxon>
        <taxon>Bacillales</taxon>
        <taxon>Paenibacillaceae</taxon>
        <taxon>Paenibacillus</taxon>
    </lineage>
</organism>
<dbReference type="OrthoDB" id="9811748at2"/>
<evidence type="ECO:0000256" key="1">
    <source>
        <dbReference type="ARBA" id="ARBA00007197"/>
    </source>
</evidence>
<evidence type="ECO:0000313" key="7">
    <source>
        <dbReference type="EMBL" id="QGQ99915.1"/>
    </source>
</evidence>
<dbReference type="InterPro" id="IPR013823">
    <property type="entry name" value="Ribosomal_bL12_C"/>
</dbReference>
<comment type="function">
    <text evidence="4">Forms part of the ribosomal stalk which helps the ribosome interact with GTP-bound translation factors. Is thus essential for accurate translation.</text>
</comment>
<dbReference type="Pfam" id="PF16320">
    <property type="entry name" value="Ribosomal_L12_N"/>
    <property type="match status" value="1"/>
</dbReference>